<dbReference type="InterPro" id="IPR051200">
    <property type="entry name" value="Host-pathogen_enzymatic-act"/>
</dbReference>
<comment type="caution">
    <text evidence="2">The sequence shown here is derived from an EMBL/GenBank/DDBJ whole genome shotgun (WGS) entry which is preliminary data.</text>
</comment>
<name>A0A5A7S9T5_9NOCA</name>
<dbReference type="PANTHER" id="PTHR47197:SF3">
    <property type="entry name" value="DIHYDRO-HEME D1 DEHYDROGENASE"/>
    <property type="match status" value="1"/>
</dbReference>
<dbReference type="InterPro" id="IPR015943">
    <property type="entry name" value="WD40/YVTN_repeat-like_dom_sf"/>
</dbReference>
<evidence type="ECO:0000313" key="2">
    <source>
        <dbReference type="EMBL" id="KAA0021343.1"/>
    </source>
</evidence>
<dbReference type="RefSeq" id="WP_149431847.1">
    <property type="nucleotide sequence ID" value="NZ_VLNY01000010.1"/>
</dbReference>
<protein>
    <recommendedName>
        <fullName evidence="4">YncE family protein</fullName>
    </recommendedName>
</protein>
<feature type="chain" id="PRO_5022684479" description="YncE family protein" evidence="1">
    <location>
        <begin position="31"/>
        <end position="364"/>
    </location>
</feature>
<accession>A0A5A7S9T5</accession>
<feature type="signal peptide" evidence="1">
    <location>
        <begin position="1"/>
        <end position="30"/>
    </location>
</feature>
<evidence type="ECO:0008006" key="4">
    <source>
        <dbReference type="Google" id="ProtNLM"/>
    </source>
</evidence>
<reference evidence="2 3" key="1">
    <citation type="submission" date="2019-07" db="EMBL/GenBank/DDBJ databases">
        <title>Rhodococcus cavernicolus sp. nov., isolated from a cave.</title>
        <authorList>
            <person name="Lee S.D."/>
        </authorList>
    </citation>
    <scope>NUCLEOTIDE SEQUENCE [LARGE SCALE GENOMIC DNA]</scope>
    <source>
        <strain evidence="2 3">C1-24</strain>
    </source>
</reference>
<evidence type="ECO:0000313" key="3">
    <source>
        <dbReference type="Proteomes" id="UP000322244"/>
    </source>
</evidence>
<dbReference type="SUPFAM" id="SSF51004">
    <property type="entry name" value="C-terminal (heme d1) domain of cytochrome cd1-nitrite reductase"/>
    <property type="match status" value="1"/>
</dbReference>
<dbReference type="EMBL" id="VLNY01000010">
    <property type="protein sequence ID" value="KAA0021343.1"/>
    <property type="molecule type" value="Genomic_DNA"/>
</dbReference>
<dbReference type="PANTHER" id="PTHR47197">
    <property type="entry name" value="PROTEIN NIRF"/>
    <property type="match status" value="1"/>
</dbReference>
<keyword evidence="3" id="KW-1185">Reference proteome</keyword>
<organism evidence="2 3">
    <name type="scientific">Antrihabitans cavernicola</name>
    <dbReference type="NCBI Taxonomy" id="2495913"/>
    <lineage>
        <taxon>Bacteria</taxon>
        <taxon>Bacillati</taxon>
        <taxon>Actinomycetota</taxon>
        <taxon>Actinomycetes</taxon>
        <taxon>Mycobacteriales</taxon>
        <taxon>Nocardiaceae</taxon>
        <taxon>Antrihabitans</taxon>
    </lineage>
</organism>
<proteinExistence type="predicted"/>
<keyword evidence="1" id="KW-0732">Signal</keyword>
<dbReference type="AlphaFoldDB" id="A0A5A7S9T5"/>
<dbReference type="Proteomes" id="UP000322244">
    <property type="component" value="Unassembled WGS sequence"/>
</dbReference>
<gene>
    <name evidence="2" type="ORF">FOY51_19030</name>
</gene>
<sequence length="364" mass="39506">MNVVRRVVVVLLAILLATSGAVLGSSTASAQPSGTNHPSNLVYLPMYVDSTVQVVDPVDRRVVKTIGVGGNPIVIRETPDHKKLFVAVWDLIHWEMVVIDTATMQVTNRIPTLGPAYAVTQMSDDGRYLFVPTEFSIVQVIDTRTEQIVNNIAIVFPPAPIHLEIAPDNKSFYAFSALSGLGHFDTQTGRLLEPPIFIPGLAPGWGARSADGNTIYAISFGTSNVTWIDARTMTVTKNVFMPLLSTSMSATLTPDGNQIWISNFGTNNVTVMDTRTGDIIHVIPFEDSPLYVGFSADGKTAYVSDEGAYTRGHPLLLGFRLLAWYLARPGPPGFLRTFDTTSYRERDVTPIGLGPAAGVYPDHG</sequence>
<dbReference type="OrthoDB" id="4464963at2"/>
<dbReference type="Gene3D" id="2.130.10.10">
    <property type="entry name" value="YVTN repeat-like/Quinoprotein amine dehydrogenase"/>
    <property type="match status" value="2"/>
</dbReference>
<dbReference type="InterPro" id="IPR011048">
    <property type="entry name" value="Haem_d1_sf"/>
</dbReference>
<evidence type="ECO:0000256" key="1">
    <source>
        <dbReference type="SAM" id="SignalP"/>
    </source>
</evidence>